<accession>A0A0G4NZC5</accession>
<dbReference type="EMBL" id="HG793136">
    <property type="protein sequence ID" value="CRL19359.1"/>
    <property type="molecule type" value="Genomic_DNA"/>
</dbReference>
<dbReference type="AlphaFoldDB" id="A0A0G4NZC5"/>
<gene>
    <name evidence="1" type="ORF">PCAMFM013_S003g000150</name>
</gene>
<organism evidence="1 2">
    <name type="scientific">Penicillium camemberti (strain FM 013)</name>
    <dbReference type="NCBI Taxonomy" id="1429867"/>
    <lineage>
        <taxon>Eukaryota</taxon>
        <taxon>Fungi</taxon>
        <taxon>Dikarya</taxon>
        <taxon>Ascomycota</taxon>
        <taxon>Pezizomycotina</taxon>
        <taxon>Eurotiomycetes</taxon>
        <taxon>Eurotiomycetidae</taxon>
        <taxon>Eurotiales</taxon>
        <taxon>Aspergillaceae</taxon>
        <taxon>Penicillium</taxon>
    </lineage>
</organism>
<evidence type="ECO:0000313" key="2">
    <source>
        <dbReference type="Proteomes" id="UP000053732"/>
    </source>
</evidence>
<dbReference type="Proteomes" id="UP000053732">
    <property type="component" value="Unassembled WGS sequence"/>
</dbReference>
<keyword evidence="2" id="KW-1185">Reference proteome</keyword>
<name>A0A0G4NZC5_PENC3</name>
<proteinExistence type="predicted"/>
<sequence length="100" mass="10970">MIPAFVPVPSGGNYKLCTQGCWPAALLCSSPTVSPPNASWWIEIRVYLTSMGCAASNQGGKRLRQWHNLPLKIAFEVKLPEANQPFNREVPPNVLSGHII</sequence>
<protein>
    <submittedName>
        <fullName evidence="1">Str. FM013</fullName>
    </submittedName>
</protein>
<reference evidence="1 2" key="1">
    <citation type="journal article" date="2014" name="Nat. Commun.">
        <title>Multiple recent horizontal transfers of a large genomic region in cheese making fungi.</title>
        <authorList>
            <person name="Cheeseman K."/>
            <person name="Ropars J."/>
            <person name="Renault P."/>
            <person name="Dupont J."/>
            <person name="Gouzy J."/>
            <person name="Branca A."/>
            <person name="Abraham A.L."/>
            <person name="Ceppi M."/>
            <person name="Conseiller E."/>
            <person name="Debuchy R."/>
            <person name="Malagnac F."/>
            <person name="Goarin A."/>
            <person name="Silar P."/>
            <person name="Lacoste S."/>
            <person name="Sallet E."/>
            <person name="Bensimon A."/>
            <person name="Giraud T."/>
            <person name="Brygoo Y."/>
        </authorList>
    </citation>
    <scope>NUCLEOTIDE SEQUENCE [LARGE SCALE GENOMIC DNA]</scope>
    <source>
        <strain evidence="2">FM 013</strain>
    </source>
</reference>
<evidence type="ECO:0000313" key="1">
    <source>
        <dbReference type="EMBL" id="CRL19359.1"/>
    </source>
</evidence>